<reference evidence="1 2" key="1">
    <citation type="submission" date="2018-12" db="EMBL/GenBank/DDBJ databases">
        <authorList>
            <consortium name="Pathogen Informatics"/>
        </authorList>
    </citation>
    <scope>NUCLEOTIDE SEQUENCE [LARGE SCALE GENOMIC DNA]</scope>
    <source>
        <strain evidence="1 2">NCTC11636</strain>
    </source>
</reference>
<name>A0A448HFI2_9ACTO</name>
<dbReference type="RefSeq" id="WP_126382039.1">
    <property type="nucleotide sequence ID" value="NZ_LR134350.1"/>
</dbReference>
<proteinExistence type="predicted"/>
<sequence length="334" mass="36447">MYIAGSINSALTTFAGLGLAHILEHSGVEGVRLGWTDAEEPRLAIEAEHLTTLDICEHVRRHAVECMNPESWVQQDLDAAPWKGKAAVLSPRIKQPGRDSEWLSLQDERNEVIDATIESAGCAGALDLIGALGEPSYWSHRNGVQCPDYGASRWEMKTRNRGEDFVRNRMRSLVSIVSQRDTEAVCDGLTGKVVRDEAYREKRSSDSRTATGLTRPQFTDSALAWCGLWGLASFPTVPRLEHCAVTAGAIPVGEYRVKSIVLPLMVGGYSLARWRAVLASGQLVNAVANEGRSARAWLVRHGARALALHRVHYIGSSNAPERYLGVGDVLVIAG</sequence>
<dbReference type="AlphaFoldDB" id="A0A448HFI2"/>
<dbReference type="EMBL" id="LR134350">
    <property type="protein sequence ID" value="VEG27159.1"/>
    <property type="molecule type" value="Genomic_DNA"/>
</dbReference>
<evidence type="ECO:0000313" key="1">
    <source>
        <dbReference type="EMBL" id="VEG27159.1"/>
    </source>
</evidence>
<protein>
    <submittedName>
        <fullName evidence="1">Uncharacterized protein</fullName>
    </submittedName>
</protein>
<dbReference type="OrthoDB" id="3251267at2"/>
<evidence type="ECO:0000313" key="2">
    <source>
        <dbReference type="Proteomes" id="UP000266895"/>
    </source>
</evidence>
<dbReference type="KEGG" id="ahw:NCTC11636_00898"/>
<dbReference type="Proteomes" id="UP000266895">
    <property type="component" value="Chromosome"/>
</dbReference>
<keyword evidence="2" id="KW-1185">Reference proteome</keyword>
<gene>
    <name evidence="1" type="ORF">NCTC11636_00898</name>
</gene>
<accession>A0A448HFI2</accession>
<organism evidence="1 2">
    <name type="scientific">Actinomyces howellii</name>
    <dbReference type="NCBI Taxonomy" id="52771"/>
    <lineage>
        <taxon>Bacteria</taxon>
        <taxon>Bacillati</taxon>
        <taxon>Actinomycetota</taxon>
        <taxon>Actinomycetes</taxon>
        <taxon>Actinomycetales</taxon>
        <taxon>Actinomycetaceae</taxon>
        <taxon>Actinomyces</taxon>
    </lineage>
</organism>